<organism evidence="7 10">
    <name type="scientific">Rossellomorea marisflavi</name>
    <dbReference type="NCBI Taxonomy" id="189381"/>
    <lineage>
        <taxon>Bacteria</taxon>
        <taxon>Bacillati</taxon>
        <taxon>Bacillota</taxon>
        <taxon>Bacilli</taxon>
        <taxon>Bacillales</taxon>
        <taxon>Bacillaceae</taxon>
        <taxon>Rossellomorea</taxon>
    </lineage>
</organism>
<dbReference type="EMBL" id="LQQY01000043">
    <property type="protein sequence ID" value="KZE44476.1"/>
    <property type="molecule type" value="Genomic_DNA"/>
</dbReference>
<evidence type="ECO:0000313" key="11">
    <source>
        <dbReference type="Proteomes" id="UP000076510"/>
    </source>
</evidence>
<evidence type="ECO:0000256" key="4">
    <source>
        <dbReference type="ARBA" id="ARBA00023136"/>
    </source>
</evidence>
<feature type="transmembrane region" description="Helical" evidence="5">
    <location>
        <begin position="163"/>
        <end position="182"/>
    </location>
</feature>
<evidence type="ECO:0000313" key="12">
    <source>
        <dbReference type="Proteomes" id="UP000322997"/>
    </source>
</evidence>
<evidence type="ECO:0000313" key="9">
    <source>
        <dbReference type="EMBL" id="TYS54662.1"/>
    </source>
</evidence>
<comment type="caution">
    <text evidence="7">The sequence shown here is derived from an EMBL/GenBank/DDBJ whole genome shotgun (WGS) entry which is preliminary data.</text>
</comment>
<dbReference type="EMBL" id="LGUE01000004">
    <property type="protein sequence ID" value="KON85096.1"/>
    <property type="molecule type" value="Genomic_DNA"/>
</dbReference>
<dbReference type="OrthoDB" id="9774758at2"/>
<feature type="transmembrane region" description="Helical" evidence="5">
    <location>
        <begin position="218"/>
        <end position="237"/>
    </location>
</feature>
<feature type="transmembrane region" description="Helical" evidence="5">
    <location>
        <begin position="131"/>
        <end position="151"/>
    </location>
</feature>
<reference evidence="7" key="2">
    <citation type="submission" date="2015-07" db="EMBL/GenBank/DDBJ databases">
        <title>MeaNS - Measles Nucleotide Surveillance Program.</title>
        <authorList>
            <person name="Tran T."/>
            <person name="Druce J."/>
        </authorList>
    </citation>
    <scope>NUCLEOTIDE SEQUENCE</scope>
    <source>
        <strain evidence="7">JCM 11544</strain>
    </source>
</reference>
<evidence type="ECO:0000256" key="1">
    <source>
        <dbReference type="ARBA" id="ARBA00004141"/>
    </source>
</evidence>
<evidence type="ECO:0000256" key="3">
    <source>
        <dbReference type="ARBA" id="ARBA00022989"/>
    </source>
</evidence>
<dbReference type="GO" id="GO:0140359">
    <property type="term" value="F:ABC-type transporter activity"/>
    <property type="evidence" value="ECO:0007669"/>
    <property type="project" value="InterPro"/>
</dbReference>
<reference evidence="11" key="3">
    <citation type="submission" date="2016-01" db="EMBL/GenBank/DDBJ databases">
        <title>Whole genome sequencing of Bhargavaea cecembensis T14.</title>
        <authorList>
            <person name="Hong K.W."/>
        </authorList>
    </citation>
    <scope>NUCLEOTIDE SEQUENCE [LARGE SCALE GENOMIC DNA]</scope>
    <source>
        <strain evidence="11">M19</strain>
    </source>
</reference>
<dbReference type="InterPro" id="IPR000412">
    <property type="entry name" value="ABC_2_transport"/>
</dbReference>
<dbReference type="Proteomes" id="UP000076510">
    <property type="component" value="Unassembled WGS sequence"/>
</dbReference>
<evidence type="ECO:0000313" key="10">
    <source>
        <dbReference type="Proteomes" id="UP000037405"/>
    </source>
</evidence>
<evidence type="ECO:0000313" key="7">
    <source>
        <dbReference type="EMBL" id="KON85096.1"/>
    </source>
</evidence>
<dbReference type="PANTHER" id="PTHR43077">
    <property type="entry name" value="TRANSPORT PERMEASE YVFS-RELATED"/>
    <property type="match status" value="1"/>
</dbReference>
<evidence type="ECO:0000313" key="8">
    <source>
        <dbReference type="EMBL" id="KZE44476.1"/>
    </source>
</evidence>
<proteinExistence type="predicted"/>
<dbReference type="AlphaFoldDB" id="A0A0J5TGD5"/>
<reference evidence="9 12" key="5">
    <citation type="submission" date="2019-08" db="EMBL/GenBank/DDBJ databases">
        <title>Bacillus genomes from the desert of Cuatro Cienegas, Coahuila.</title>
        <authorList>
            <person name="Olmedo-Alvarez G."/>
        </authorList>
    </citation>
    <scope>NUCLEOTIDE SEQUENCE [LARGE SCALE GENOMIC DNA]</scope>
    <source>
        <strain evidence="9 12">CH108_3D</strain>
    </source>
</reference>
<sequence length="244" mass="28240">MNKSLIKLSKYDFLVFFREPFFALPIMILPGIFFFVFMKIFSNTIGGAENFGPYIPIYGLLISFLVLFFNIGLQYVTEKERGIHKRLVLSSISIYQIIFTYVIRGVLLSLLGFAQILAIGVFVFKTTITDHMIVFLLTFVIVIGITLLFSLSTHNLFKNSRQVLPYTIIMFQYVLFGSGLMFPTDQLPGYLKFFVDINPFYHMKEILLGVWHWSGVEMVNVLYLVFIVFLCLGLIFVKSRSKEY</sequence>
<dbReference type="Proteomes" id="UP000322997">
    <property type="component" value="Unassembled WGS sequence"/>
</dbReference>
<keyword evidence="4 5" id="KW-0472">Membrane</keyword>
<dbReference type="PANTHER" id="PTHR43077:SF10">
    <property type="entry name" value="TRANSPORT PERMEASE PROTEIN"/>
    <property type="match status" value="1"/>
</dbReference>
<dbReference type="RefSeq" id="WP_048006874.1">
    <property type="nucleotide sequence ID" value="NZ_BSED01000011.1"/>
</dbReference>
<feature type="transmembrane region" description="Helical" evidence="5">
    <location>
        <begin position="21"/>
        <end position="42"/>
    </location>
</feature>
<keyword evidence="3 5" id="KW-1133">Transmembrane helix</keyword>
<gene>
    <name evidence="7" type="ORF">AF331_14045</name>
    <name evidence="8" type="ORF">AV649_07560</name>
    <name evidence="9" type="ORF">FZC83_06860</name>
</gene>
<name>A0A0J5TGD5_9BACI</name>
<reference evidence="8" key="4">
    <citation type="submission" date="2016-01" db="EMBL/GenBank/DDBJ databases">
        <authorList>
            <person name="McClelland M."/>
            <person name="Jain A."/>
            <person name="Saraogi P."/>
            <person name="Mendelson R."/>
            <person name="Westerman R."/>
            <person name="SanMiguel P."/>
            <person name="Csonka L."/>
        </authorList>
    </citation>
    <scope>NUCLEOTIDE SEQUENCE</scope>
    <source>
        <strain evidence="8">M19</strain>
    </source>
</reference>
<feature type="domain" description="ABC-2 type transporter transmembrane" evidence="6">
    <location>
        <begin position="8"/>
        <end position="209"/>
    </location>
</feature>
<dbReference type="InterPro" id="IPR051328">
    <property type="entry name" value="T7SS_ABC-Transporter"/>
</dbReference>
<dbReference type="InterPro" id="IPR013525">
    <property type="entry name" value="ABC2_TM"/>
</dbReference>
<dbReference type="PIRSF" id="PIRSF006648">
    <property type="entry name" value="DrrB"/>
    <property type="match status" value="1"/>
</dbReference>
<dbReference type="PATRIC" id="fig|189381.10.peg.1634"/>
<dbReference type="GO" id="GO:0043190">
    <property type="term" value="C:ATP-binding cassette (ABC) transporter complex"/>
    <property type="evidence" value="ECO:0007669"/>
    <property type="project" value="InterPro"/>
</dbReference>
<dbReference type="Proteomes" id="UP000037405">
    <property type="component" value="Unassembled WGS sequence"/>
</dbReference>
<dbReference type="Pfam" id="PF01061">
    <property type="entry name" value="ABC2_membrane"/>
    <property type="match status" value="1"/>
</dbReference>
<reference evidence="10" key="1">
    <citation type="submission" date="2015-07" db="EMBL/GenBank/DDBJ databases">
        <title>Fjat-14235 jcm11544.</title>
        <authorList>
            <person name="Liu B."/>
            <person name="Wang J."/>
            <person name="Zhu Y."/>
            <person name="Liu G."/>
            <person name="Chen Q."/>
            <person name="Chen Z."/>
            <person name="Lan J."/>
            <person name="Che J."/>
            <person name="Ge C."/>
            <person name="Shi H."/>
            <person name="Pan Z."/>
            <person name="Liu X."/>
        </authorList>
    </citation>
    <scope>NUCLEOTIDE SEQUENCE [LARGE SCALE GENOMIC DNA]</scope>
    <source>
        <strain evidence="10">JCM 11544</strain>
    </source>
</reference>
<protein>
    <submittedName>
        <fullName evidence="9">ABC transporter permease</fullName>
    </submittedName>
</protein>
<dbReference type="STRING" id="189381.GCA_900166615_01115"/>
<dbReference type="GeneID" id="89533104"/>
<feature type="transmembrane region" description="Helical" evidence="5">
    <location>
        <begin position="54"/>
        <end position="76"/>
    </location>
</feature>
<keyword evidence="2 5" id="KW-0812">Transmembrane</keyword>
<evidence type="ECO:0000256" key="2">
    <source>
        <dbReference type="ARBA" id="ARBA00022692"/>
    </source>
</evidence>
<dbReference type="EMBL" id="VTEQ01000002">
    <property type="protein sequence ID" value="TYS54662.1"/>
    <property type="molecule type" value="Genomic_DNA"/>
</dbReference>
<feature type="transmembrane region" description="Helical" evidence="5">
    <location>
        <begin position="97"/>
        <end position="125"/>
    </location>
</feature>
<comment type="subcellular location">
    <subcellularLocation>
        <location evidence="1">Membrane</location>
        <topology evidence="1">Multi-pass membrane protein</topology>
    </subcellularLocation>
</comment>
<accession>A0A0J5TGD5</accession>
<keyword evidence="10" id="KW-1185">Reference proteome</keyword>
<evidence type="ECO:0000259" key="6">
    <source>
        <dbReference type="Pfam" id="PF01061"/>
    </source>
</evidence>
<evidence type="ECO:0000256" key="5">
    <source>
        <dbReference type="SAM" id="Phobius"/>
    </source>
</evidence>